<reference evidence="4" key="1">
    <citation type="submission" date="2013-03" db="EMBL/GenBank/DDBJ databases">
        <title>The Genome Sequence of Anopheles minimus MINIMUS1.</title>
        <authorList>
            <consortium name="The Broad Institute Genomics Platform"/>
            <person name="Neafsey D.E."/>
            <person name="Walton C."/>
            <person name="Walker B."/>
            <person name="Young S.K."/>
            <person name="Zeng Q."/>
            <person name="Gargeya S."/>
            <person name="Fitzgerald M."/>
            <person name="Haas B."/>
            <person name="Abouelleil A."/>
            <person name="Allen A.W."/>
            <person name="Alvarado L."/>
            <person name="Arachchi H.M."/>
            <person name="Berlin A.M."/>
            <person name="Chapman S.B."/>
            <person name="Gainer-Dewar J."/>
            <person name="Goldberg J."/>
            <person name="Griggs A."/>
            <person name="Gujja S."/>
            <person name="Hansen M."/>
            <person name="Howarth C."/>
            <person name="Imamovic A."/>
            <person name="Ireland A."/>
            <person name="Larimer J."/>
            <person name="McCowan C."/>
            <person name="Murphy C."/>
            <person name="Pearson M."/>
            <person name="Poon T.W."/>
            <person name="Priest M."/>
            <person name="Roberts A."/>
            <person name="Saif S."/>
            <person name="Shea T."/>
            <person name="Sisk P."/>
            <person name="Sykes S."/>
            <person name="Wortman J."/>
            <person name="Nusbaum C."/>
            <person name="Birren B."/>
        </authorList>
    </citation>
    <scope>NUCLEOTIDE SEQUENCE [LARGE SCALE GENOMIC DNA]</scope>
    <source>
        <strain evidence="4">MINIMUS1</strain>
    </source>
</reference>
<comment type="function">
    <text evidence="2">May have a role in the cell cycle.</text>
</comment>
<reference evidence="3" key="2">
    <citation type="submission" date="2020-05" db="UniProtKB">
        <authorList>
            <consortium name="EnsemblMetazoa"/>
        </authorList>
    </citation>
    <scope>IDENTIFICATION</scope>
    <source>
        <strain evidence="3">MINIMUS1</strain>
    </source>
</reference>
<dbReference type="InterPro" id="IPR035912">
    <property type="entry name" value="EHR_sf"/>
</dbReference>
<keyword evidence="2" id="KW-0131">Cell cycle</keyword>
<dbReference type="EnsemblMetazoa" id="AMIN005262-RA">
    <property type="protein sequence ID" value="AMIN005262-PA"/>
    <property type="gene ID" value="AMIN005262"/>
</dbReference>
<evidence type="ECO:0000256" key="2">
    <source>
        <dbReference type="PIRNR" id="PIRNR016393"/>
    </source>
</evidence>
<dbReference type="Pfam" id="PF01133">
    <property type="entry name" value="ER"/>
    <property type="match status" value="1"/>
</dbReference>
<keyword evidence="4" id="KW-1185">Reference proteome</keyword>
<dbReference type="Gene3D" id="3.30.2260.10">
    <property type="entry name" value="Enhancer of rudimentary"/>
    <property type="match status" value="1"/>
</dbReference>
<dbReference type="STRING" id="112268.A0A182W4J9"/>
<accession>A0A182W4J9</accession>
<dbReference type="PIRSF" id="PIRSF016393">
    <property type="entry name" value="Enh_rudimentary"/>
    <property type="match status" value="1"/>
</dbReference>
<dbReference type="InterPro" id="IPR000781">
    <property type="entry name" value="ERH"/>
</dbReference>
<dbReference type="VEuPathDB" id="VectorBase:AMIN005262"/>
<name>A0A182W4J9_9DIPT</name>
<dbReference type="Proteomes" id="UP000075920">
    <property type="component" value="Unassembled WGS sequence"/>
</dbReference>
<evidence type="ECO:0000313" key="3">
    <source>
        <dbReference type="EnsemblMetazoa" id="AMIN005262-PA"/>
    </source>
</evidence>
<evidence type="ECO:0000313" key="4">
    <source>
        <dbReference type="Proteomes" id="UP000075920"/>
    </source>
</evidence>
<comment type="similarity">
    <text evidence="1 2">Belongs to the E(R) family.</text>
</comment>
<proteinExistence type="inferred from homology"/>
<organism evidence="3 4">
    <name type="scientific">Anopheles minimus</name>
    <dbReference type="NCBI Taxonomy" id="112268"/>
    <lineage>
        <taxon>Eukaryota</taxon>
        <taxon>Metazoa</taxon>
        <taxon>Ecdysozoa</taxon>
        <taxon>Arthropoda</taxon>
        <taxon>Hexapoda</taxon>
        <taxon>Insecta</taxon>
        <taxon>Pterygota</taxon>
        <taxon>Neoptera</taxon>
        <taxon>Endopterygota</taxon>
        <taxon>Diptera</taxon>
        <taxon>Nematocera</taxon>
        <taxon>Culicoidea</taxon>
        <taxon>Culicidae</taxon>
        <taxon>Anophelinae</taxon>
        <taxon>Anopheles</taxon>
    </lineage>
</organism>
<dbReference type="AlphaFoldDB" id="A0A182W4J9"/>
<dbReference type="PANTHER" id="PTHR12373:SF0">
    <property type="entry name" value="ENHANCER OF RUDIMENTARY HOMOLOG"/>
    <property type="match status" value="1"/>
</dbReference>
<sequence length="103" mass="11976">MSHTILLVQLDQDPLSRTYSDYETINACLNGVCKIFENHLQERHPGKLTITYDASQLFQFIDQIADMSCLVYHHDTQVYTPHNKAWIKEKVYNMLKADAMKGK</sequence>
<dbReference type="PANTHER" id="PTHR12373">
    <property type="entry name" value="ENHANCER OF RUDIMENTARY ERH"/>
    <property type="match status" value="1"/>
</dbReference>
<evidence type="ECO:0000256" key="1">
    <source>
        <dbReference type="ARBA" id="ARBA00007491"/>
    </source>
</evidence>
<dbReference type="SUPFAM" id="SSF143875">
    <property type="entry name" value="ERH-like"/>
    <property type="match status" value="1"/>
</dbReference>
<protein>
    <recommendedName>
        <fullName evidence="2">Enhancer of rudimentary homolog</fullName>
    </recommendedName>
</protein>